<evidence type="ECO:0000313" key="10">
    <source>
        <dbReference type="EnsemblMetazoa" id="BGLB008260-PB"/>
    </source>
</evidence>
<dbReference type="VEuPathDB" id="VectorBase:BGLB008260"/>
<dbReference type="GO" id="GO:0016773">
    <property type="term" value="F:phosphotransferase activity, alcohol group as acceptor"/>
    <property type="evidence" value="ECO:0007669"/>
    <property type="project" value="TreeGrafter"/>
</dbReference>
<dbReference type="Pfam" id="PF06702">
    <property type="entry name" value="Fam20C"/>
    <property type="match status" value="1"/>
</dbReference>
<keyword evidence="8" id="KW-0479">Metal-binding</keyword>
<feature type="binding site" evidence="8">
    <location>
        <position position="388"/>
    </location>
    <ligand>
        <name>Mn(2+)</name>
        <dbReference type="ChEBI" id="CHEBI:29035"/>
    </ligand>
</feature>
<evidence type="ECO:0000256" key="1">
    <source>
        <dbReference type="ARBA" id="ARBA00004555"/>
    </source>
</evidence>
<reference evidence="10" key="1">
    <citation type="submission" date="2020-05" db="UniProtKB">
        <authorList>
            <consortium name="EnsemblMetazoa"/>
        </authorList>
    </citation>
    <scope>IDENTIFICATION</scope>
    <source>
        <strain evidence="10">BB02</strain>
    </source>
</reference>
<organism evidence="10 11">
    <name type="scientific">Biomphalaria glabrata</name>
    <name type="common">Bloodfluke planorb</name>
    <name type="synonym">Freshwater snail</name>
    <dbReference type="NCBI Taxonomy" id="6526"/>
    <lineage>
        <taxon>Eukaryota</taxon>
        <taxon>Metazoa</taxon>
        <taxon>Spiralia</taxon>
        <taxon>Lophotrochozoa</taxon>
        <taxon>Mollusca</taxon>
        <taxon>Gastropoda</taxon>
        <taxon>Heterobranchia</taxon>
        <taxon>Euthyneura</taxon>
        <taxon>Panpulmonata</taxon>
        <taxon>Hygrophila</taxon>
        <taxon>Lymnaeoidea</taxon>
        <taxon>Planorbidae</taxon>
        <taxon>Biomphalaria</taxon>
    </lineage>
</organism>
<feature type="binding site" evidence="7">
    <location>
        <position position="373"/>
    </location>
    <ligand>
        <name>ATP</name>
        <dbReference type="ChEBI" id="CHEBI:30616"/>
    </ligand>
</feature>
<dbReference type="InterPro" id="IPR024869">
    <property type="entry name" value="FAM20"/>
</dbReference>
<dbReference type="STRING" id="6526.A0A2C9JUH8"/>
<evidence type="ECO:0000256" key="3">
    <source>
        <dbReference type="ARBA" id="ARBA00023034"/>
    </source>
</evidence>
<dbReference type="VEuPathDB" id="VectorBase:BGLAX_052147"/>
<comment type="cofactor">
    <cofactor evidence="8">
        <name>Mn(2+)</name>
        <dbReference type="ChEBI" id="CHEBI:29035"/>
    </cofactor>
</comment>
<dbReference type="EnsemblMetazoa" id="BGLB008260-RB">
    <property type="protein sequence ID" value="BGLB008260-PB"/>
    <property type="gene ID" value="BGLB008260"/>
</dbReference>
<dbReference type="GO" id="GO:0046872">
    <property type="term" value="F:metal ion binding"/>
    <property type="evidence" value="ECO:0007669"/>
    <property type="project" value="UniProtKB-KW"/>
</dbReference>
<dbReference type="AlphaFoldDB" id="A0A2C9JUH8"/>
<evidence type="ECO:0000256" key="8">
    <source>
        <dbReference type="PIRSR" id="PIRSR624869-3"/>
    </source>
</evidence>
<dbReference type="OrthoDB" id="8583677at2759"/>
<dbReference type="PANTHER" id="PTHR12450">
    <property type="entry name" value="DENTIN MATRIX PROTEIN 4 PROTEIN FAM20"/>
    <property type="match status" value="1"/>
</dbReference>
<proteinExistence type="inferred from homology"/>
<feature type="binding site" evidence="8">
    <location>
        <position position="216"/>
    </location>
    <ligand>
        <name>Mn(2+)</name>
        <dbReference type="ChEBI" id="CHEBI:29035"/>
    </ligand>
</feature>
<keyword evidence="4" id="KW-1015">Disulfide bond</keyword>
<name>A0A2C9JUH8_BIOGL</name>
<dbReference type="GO" id="GO:0005524">
    <property type="term" value="F:ATP binding"/>
    <property type="evidence" value="ECO:0007669"/>
    <property type="project" value="UniProtKB-KW"/>
</dbReference>
<dbReference type="GO" id="GO:0005794">
    <property type="term" value="C:Golgi apparatus"/>
    <property type="evidence" value="ECO:0007669"/>
    <property type="project" value="UniProtKB-SubCell"/>
</dbReference>
<evidence type="ECO:0000256" key="4">
    <source>
        <dbReference type="ARBA" id="ARBA00023157"/>
    </source>
</evidence>
<sequence length="488" mass="56780">MFQKYFFLPKLSSFKLVLSRRYIWKLLLLTFCLLALIAVNFQPTVQYAVRMAIHRPELYNKLFAPSDVGGCRVNYSIPEVDTFIREYQGKSNLLDSVFKVDEQEPYLSFLAKLNKWKRKGKLMKEFVKNNNTWAWEIFHQQINQYFLYDPEDTSYYQQMLKDLNQRKIIFTDVNNRSSHLVLIVTFDNGMKGLYKFMRTPRDHEVLPNHFFFSDIERPHAEIASFHLDKVLGFYRVPPTVGRVLNITEDIGNVGVELLTSTLHRSPVGNLCFFGKCKDYCKVAFSICGTPDTIEGAMSVFLPPRGINQSHYSVASPWMRVYHHTGKATWELSEDYCETNVKKREGFQGRKLLDYSDIGVFDFLIGNLDRHHVELFQQFNNDTFILHLDNGRGFGKSKYDCMSCMSPVRQCCMIRRSTLAKLVKLYIGPDSLSHVLRKSLEADPLSPILWEPHLDALDRRVGQILKVVRDCIAKKGKLWHEVIIDDGYN</sequence>
<keyword evidence="7" id="KW-0067">ATP-binding</keyword>
<dbReference type="Proteomes" id="UP000076420">
    <property type="component" value="Unassembled WGS sequence"/>
</dbReference>
<feature type="active site" evidence="6">
    <location>
        <position position="368"/>
    </location>
</feature>
<evidence type="ECO:0000259" key="9">
    <source>
        <dbReference type="Pfam" id="PF06702"/>
    </source>
</evidence>
<keyword evidence="7" id="KW-0547">Nucleotide-binding</keyword>
<feature type="binding site" evidence="7">
    <location>
        <position position="195"/>
    </location>
    <ligand>
        <name>ATP</name>
        <dbReference type="ChEBI" id="CHEBI:30616"/>
    </ligand>
</feature>
<evidence type="ECO:0000313" key="11">
    <source>
        <dbReference type="Proteomes" id="UP000076420"/>
    </source>
</evidence>
<feature type="domain" description="FAM20 C-terminal" evidence="9">
    <location>
        <begin position="264"/>
        <end position="476"/>
    </location>
</feature>
<evidence type="ECO:0000256" key="7">
    <source>
        <dbReference type="PIRSR" id="PIRSR624869-2"/>
    </source>
</evidence>
<keyword evidence="3" id="KW-0333">Golgi apparatus</keyword>
<keyword evidence="8" id="KW-0464">Manganese</keyword>
<dbReference type="PANTHER" id="PTHR12450:SF22">
    <property type="entry name" value="EXTRACELLULAR SERINE_THREONINE PROTEIN CG31145"/>
    <property type="match status" value="1"/>
</dbReference>
<accession>A0A2C9JUH8</accession>
<gene>
    <name evidence="10" type="primary">106068814</name>
</gene>
<dbReference type="KEGG" id="bgt:106068814"/>
<feature type="binding site" evidence="7">
    <location>
        <begin position="298"/>
        <end position="301"/>
    </location>
    <ligand>
        <name>ATP</name>
        <dbReference type="ChEBI" id="CHEBI:30616"/>
    </ligand>
</feature>
<evidence type="ECO:0000256" key="2">
    <source>
        <dbReference type="ARBA" id="ARBA00006557"/>
    </source>
</evidence>
<feature type="binding site" evidence="7">
    <location>
        <position position="216"/>
    </location>
    <ligand>
        <name>ATP</name>
        <dbReference type="ChEBI" id="CHEBI:30616"/>
    </ligand>
</feature>
<comment type="subcellular location">
    <subcellularLocation>
        <location evidence="1">Golgi apparatus</location>
    </subcellularLocation>
</comment>
<dbReference type="InterPro" id="IPR009581">
    <property type="entry name" value="FAM20_C"/>
</dbReference>
<evidence type="ECO:0000256" key="6">
    <source>
        <dbReference type="PIRSR" id="PIRSR624869-1"/>
    </source>
</evidence>
<evidence type="ECO:0000256" key="5">
    <source>
        <dbReference type="ARBA" id="ARBA00023180"/>
    </source>
</evidence>
<comment type="similarity">
    <text evidence="2">Belongs to the FAM20 family.</text>
</comment>
<feature type="binding site" evidence="7">
    <location>
        <position position="388"/>
    </location>
    <ligand>
        <name>ATP</name>
        <dbReference type="ChEBI" id="CHEBI:30616"/>
    </ligand>
</feature>
<protein>
    <recommendedName>
        <fullName evidence="9">FAM20 C-terminal domain-containing protein</fullName>
    </recommendedName>
</protein>
<keyword evidence="5" id="KW-0325">Glycoprotein</keyword>